<dbReference type="InterPro" id="IPR041197">
    <property type="entry name" value="LD_cluster3"/>
</dbReference>
<gene>
    <name evidence="1" type="ORF">A6770_07580</name>
</gene>
<evidence type="ECO:0000313" key="2">
    <source>
        <dbReference type="Proteomes" id="UP000252107"/>
    </source>
</evidence>
<dbReference type="AlphaFoldDB" id="A0A367S3X5"/>
<sequence length="192" mass="21934">MKKLEPVFLSASIPHREPYVHNSDPLLIREAILALVAVVVRSRELVFGGHPAISPLVDHASRTLNAQDNFYIYQSRWFEDVIPEVAKNFKNLIWTDKRYSREESLTLMRTEMIGSRSFGAAVFIGGMEGIVEECEIFKKLHPDKPIFPVASTLGAALELFNAGEGPQDDFIREELRANKRYRGLFRKILEEM</sequence>
<name>A0A367S3X5_9NOSO</name>
<organism evidence="1 2">
    <name type="scientific">Nostoc minutum NIES-26</name>
    <dbReference type="NCBI Taxonomy" id="1844469"/>
    <lineage>
        <taxon>Bacteria</taxon>
        <taxon>Bacillati</taxon>
        <taxon>Cyanobacteriota</taxon>
        <taxon>Cyanophyceae</taxon>
        <taxon>Nostocales</taxon>
        <taxon>Nostocaceae</taxon>
        <taxon>Nostoc</taxon>
    </lineage>
</organism>
<reference evidence="1" key="1">
    <citation type="submission" date="2016-04" db="EMBL/GenBank/DDBJ databases">
        <authorList>
            <person name="Tabuchi Yagui T.R."/>
        </authorList>
    </citation>
    <scope>NUCLEOTIDE SEQUENCE [LARGE SCALE GENOMIC DNA]</scope>
    <source>
        <strain evidence="1">NIES-26</strain>
    </source>
</reference>
<dbReference type="Pfam" id="PF18180">
    <property type="entry name" value="LD_cluster3"/>
    <property type="match status" value="1"/>
</dbReference>
<accession>A0A367S3X5</accession>
<evidence type="ECO:0000313" key="1">
    <source>
        <dbReference type="EMBL" id="RCJ42730.1"/>
    </source>
</evidence>
<proteinExistence type="predicted"/>
<dbReference type="Proteomes" id="UP000252107">
    <property type="component" value="Unassembled WGS sequence"/>
</dbReference>
<comment type="caution">
    <text evidence="1">The sequence shown here is derived from an EMBL/GenBank/DDBJ whole genome shotgun (WGS) entry which is preliminary data.</text>
</comment>
<keyword evidence="2" id="KW-1185">Reference proteome</keyword>
<protein>
    <submittedName>
        <fullName evidence="1">Uncharacterized protein</fullName>
    </submittedName>
</protein>
<dbReference type="EMBL" id="LXQD01000001">
    <property type="protein sequence ID" value="RCJ42730.1"/>
    <property type="molecule type" value="Genomic_DNA"/>
</dbReference>